<dbReference type="EMBL" id="DQ491001">
    <property type="protein sequence ID" value="ABT14059.1"/>
    <property type="molecule type" value="Genomic_DNA"/>
</dbReference>
<gene>
    <name evidence="1" type="primary">m505R</name>
    <name evidence="1" type="ORF">MT325_m505R</name>
</gene>
<sequence>MYTFQNNHRFSLTFLRFWCIESAKRICEDIHGFVISAAQHRAESGSIQEHCLTSEALFLALHQKVCEGKTQCYNYEYLPDLHFSNQIFF</sequence>
<accession>A7IUN5</accession>
<reference evidence="1 2" key="1">
    <citation type="journal article" date="2007" name="Virology">
        <title>Sequence and annotation of the 314-kb MT325 and the 321-kb FR483 viruses that infect Chlorella Pbi.</title>
        <authorList>
            <person name="Fitzgerald L.A."/>
            <person name="Graves M.V."/>
            <person name="Li X."/>
            <person name="Feldblyum T."/>
            <person name="Hartigan J."/>
            <person name="Van Etten J.L."/>
        </authorList>
    </citation>
    <scope>NUCLEOTIDE SEQUENCE [LARGE SCALE GENOMIC DNA]</scope>
    <source>
        <strain evidence="1 2">MT325</strain>
    </source>
</reference>
<organismHost>
    <name type="scientific">Paramecium bursaria</name>
    <dbReference type="NCBI Taxonomy" id="74790"/>
</organismHost>
<dbReference type="Proteomes" id="UP000246715">
    <property type="component" value="Segment"/>
</dbReference>
<evidence type="ECO:0000313" key="1">
    <source>
        <dbReference type="EMBL" id="ABT14059.1"/>
    </source>
</evidence>
<protein>
    <submittedName>
        <fullName evidence="1">Uncharacterized protein m505R</fullName>
    </submittedName>
</protein>
<evidence type="ECO:0000313" key="2">
    <source>
        <dbReference type="Proteomes" id="UP000246715"/>
    </source>
</evidence>
<name>A7IUN5_PBCVM</name>
<proteinExistence type="predicted"/>
<organism evidence="1 2">
    <name type="scientific">Paramecium bursaria Chlorella virus MT325</name>
    <name type="common">PBCV-MT325</name>
    <dbReference type="NCBI Taxonomy" id="346932"/>
    <lineage>
        <taxon>Viruses</taxon>
        <taxon>Varidnaviria</taxon>
        <taxon>Bamfordvirae</taxon>
        <taxon>Nucleocytoviricota</taxon>
        <taxon>Megaviricetes</taxon>
        <taxon>Algavirales</taxon>
        <taxon>Phycodnaviridae</taxon>
        <taxon>Chlorovirus</taxon>
        <taxon>Chlorovirus conductrix</taxon>
        <taxon>Paramecium bursaria Chlorella virus A1</taxon>
    </lineage>
</organism>